<dbReference type="EMBL" id="VSRR010000366">
    <property type="protein sequence ID" value="MPC14619.1"/>
    <property type="molecule type" value="Genomic_DNA"/>
</dbReference>
<proteinExistence type="predicted"/>
<sequence>MVLRKKVKTPVVILIVIWQTETNPHSDIHKPPHVLPTSNALFTWSEWCGLRCHQRPWGKDGGLVRQSLRPHSNPTHTSGLWGAGTVDYSSSNICNT</sequence>
<organism evidence="1 2">
    <name type="scientific">Portunus trituberculatus</name>
    <name type="common">Swimming crab</name>
    <name type="synonym">Neptunus trituberculatus</name>
    <dbReference type="NCBI Taxonomy" id="210409"/>
    <lineage>
        <taxon>Eukaryota</taxon>
        <taxon>Metazoa</taxon>
        <taxon>Ecdysozoa</taxon>
        <taxon>Arthropoda</taxon>
        <taxon>Crustacea</taxon>
        <taxon>Multicrustacea</taxon>
        <taxon>Malacostraca</taxon>
        <taxon>Eumalacostraca</taxon>
        <taxon>Eucarida</taxon>
        <taxon>Decapoda</taxon>
        <taxon>Pleocyemata</taxon>
        <taxon>Brachyura</taxon>
        <taxon>Eubrachyura</taxon>
        <taxon>Portunoidea</taxon>
        <taxon>Portunidae</taxon>
        <taxon>Portuninae</taxon>
        <taxon>Portunus</taxon>
    </lineage>
</organism>
<dbReference type="AlphaFoldDB" id="A0A5B7CZ45"/>
<evidence type="ECO:0000313" key="1">
    <source>
        <dbReference type="EMBL" id="MPC14619.1"/>
    </source>
</evidence>
<comment type="caution">
    <text evidence="1">The sequence shown here is derived from an EMBL/GenBank/DDBJ whole genome shotgun (WGS) entry which is preliminary data.</text>
</comment>
<keyword evidence="2" id="KW-1185">Reference proteome</keyword>
<name>A0A5B7CZ45_PORTR</name>
<evidence type="ECO:0000313" key="2">
    <source>
        <dbReference type="Proteomes" id="UP000324222"/>
    </source>
</evidence>
<reference evidence="1 2" key="1">
    <citation type="submission" date="2019-05" db="EMBL/GenBank/DDBJ databases">
        <title>Another draft genome of Portunus trituberculatus and its Hox gene families provides insights of decapod evolution.</title>
        <authorList>
            <person name="Jeong J.-H."/>
            <person name="Song I."/>
            <person name="Kim S."/>
            <person name="Choi T."/>
            <person name="Kim D."/>
            <person name="Ryu S."/>
            <person name="Kim W."/>
        </authorList>
    </citation>
    <scope>NUCLEOTIDE SEQUENCE [LARGE SCALE GENOMIC DNA]</scope>
    <source>
        <tissue evidence="1">Muscle</tissue>
    </source>
</reference>
<accession>A0A5B7CZ45</accession>
<protein>
    <submittedName>
        <fullName evidence="1">Uncharacterized protein</fullName>
    </submittedName>
</protein>
<dbReference type="Proteomes" id="UP000324222">
    <property type="component" value="Unassembled WGS sequence"/>
</dbReference>
<gene>
    <name evidence="1" type="ORF">E2C01_007387</name>
</gene>